<evidence type="ECO:0000313" key="10">
    <source>
        <dbReference type="EMBL" id="BAC24557.1"/>
    </source>
</evidence>
<dbReference type="HOGENOM" id="CLU_016890_9_4_6"/>
<dbReference type="GO" id="GO:0051301">
    <property type="term" value="P:cell division"/>
    <property type="evidence" value="ECO:0007669"/>
    <property type="project" value="UniProtKB-UniRule"/>
</dbReference>
<evidence type="ECO:0000256" key="4">
    <source>
        <dbReference type="ARBA" id="ARBA00023139"/>
    </source>
</evidence>
<dbReference type="InterPro" id="IPR050330">
    <property type="entry name" value="Bact_OuterMem_StrucFunc"/>
</dbReference>
<name>Q8D2E3_WIGBR</name>
<keyword evidence="6 8" id="KW-0449">Lipoprotein</keyword>
<proteinExistence type="inferred from homology"/>
<keyword evidence="7 8" id="KW-0131">Cell cycle</keyword>
<evidence type="ECO:0000256" key="1">
    <source>
        <dbReference type="ARBA" id="ARBA00022618"/>
    </source>
</evidence>
<keyword evidence="2 8" id="KW-0732">Signal</keyword>
<dbReference type="PROSITE" id="PS51257">
    <property type="entry name" value="PROKAR_LIPOPROTEIN"/>
    <property type="match status" value="1"/>
</dbReference>
<dbReference type="InterPro" id="IPR039001">
    <property type="entry name" value="Pal"/>
</dbReference>
<dbReference type="PRINTS" id="PR01023">
    <property type="entry name" value="NAFLGMOTY"/>
</dbReference>
<evidence type="ECO:0000256" key="6">
    <source>
        <dbReference type="ARBA" id="ARBA00023288"/>
    </source>
</evidence>
<reference evidence="10 11" key="1">
    <citation type="journal article" date="2002" name="Nat. Genet.">
        <title>Genome sequence of the endocellular obligate symbiont of tsetse flies, Wigglesworthia glossinidia.</title>
        <authorList>
            <person name="Akman L."/>
            <person name="Yamashita A."/>
            <person name="Watanabe H."/>
            <person name="Oshima K."/>
            <person name="Shiba T."/>
            <person name="Hattori M."/>
            <person name="Aksoy S."/>
        </authorList>
    </citation>
    <scope>NUCLEOTIDE SEQUENCE [LARGE SCALE GENOMIC DNA]</scope>
</reference>
<dbReference type="Pfam" id="PF00691">
    <property type="entry name" value="OmpA"/>
    <property type="match status" value="1"/>
</dbReference>
<dbReference type="HAMAP" id="MF_02204">
    <property type="entry name" value="Pal"/>
    <property type="match status" value="1"/>
</dbReference>
<comment type="function">
    <text evidence="8">Part of the Tol-Pal system, which plays a role in outer membrane invagination during cell division and is important for maintaining outer membrane integrity.</text>
</comment>
<dbReference type="InterPro" id="IPR006665">
    <property type="entry name" value="OmpA-like"/>
</dbReference>
<organism evidence="10 11">
    <name type="scientific">Wigglesworthia glossinidia brevipalpis</name>
    <dbReference type="NCBI Taxonomy" id="36870"/>
    <lineage>
        <taxon>Bacteria</taxon>
        <taxon>Pseudomonadati</taxon>
        <taxon>Pseudomonadota</taxon>
        <taxon>Gammaproteobacteria</taxon>
        <taxon>Enterobacterales</taxon>
        <taxon>Erwiniaceae</taxon>
        <taxon>Wigglesworthia</taxon>
    </lineage>
</organism>
<dbReference type="PANTHER" id="PTHR30329">
    <property type="entry name" value="STATOR ELEMENT OF FLAGELLAR MOTOR COMPLEX"/>
    <property type="match status" value="1"/>
</dbReference>
<evidence type="ECO:0000256" key="3">
    <source>
        <dbReference type="ARBA" id="ARBA00023136"/>
    </source>
</evidence>
<dbReference type="STRING" id="36870.gene:10368913"/>
<dbReference type="PRINTS" id="PR01021">
    <property type="entry name" value="OMPADOMAIN"/>
</dbReference>
<comment type="subcellular location">
    <subcellularLocation>
        <location evidence="8">Cell outer membrane</location>
        <topology evidence="8">Lipid-anchor</topology>
    </subcellularLocation>
</comment>
<keyword evidence="1 8" id="KW-0132">Cell division</keyword>
<dbReference type="GO" id="GO:0009279">
    <property type="term" value="C:cell outer membrane"/>
    <property type="evidence" value="ECO:0007669"/>
    <property type="project" value="UniProtKB-SubCell"/>
</dbReference>
<evidence type="ECO:0000256" key="5">
    <source>
        <dbReference type="ARBA" id="ARBA00023237"/>
    </source>
</evidence>
<accession>Q8D2E3</accession>
<dbReference type="Proteomes" id="UP000000562">
    <property type="component" value="Chromosome"/>
</dbReference>
<dbReference type="CDD" id="cd07185">
    <property type="entry name" value="OmpA_C-like"/>
    <property type="match status" value="1"/>
</dbReference>
<dbReference type="AlphaFoldDB" id="Q8D2E3"/>
<dbReference type="InterPro" id="IPR036737">
    <property type="entry name" value="OmpA-like_sf"/>
</dbReference>
<keyword evidence="3 8" id="KW-0472">Membrane</keyword>
<dbReference type="InterPro" id="IPR014169">
    <property type="entry name" value="Pal_lipo_C"/>
</dbReference>
<sequence>MKLNLFLKSIVLSIPLISMISCTSKKQVKNIDEPVISSSENTDSNVNNIMPEGSELSNSQELQQNNIVYFDLDKYVVKDEFTQILDAHSDFLKNNPSYKIVIEGHADERGTSEYNIALGERRAKSVKIYLQSKGVLDDQMKVISYGKEKPAILGHDETTYAKNRRVVLTY</sequence>
<evidence type="ECO:0000256" key="2">
    <source>
        <dbReference type="ARBA" id="ARBA00022729"/>
    </source>
</evidence>
<dbReference type="eggNOG" id="COG2885">
    <property type="taxonomic scope" value="Bacteria"/>
</dbReference>
<feature type="domain" description="OmpA-like" evidence="9">
    <location>
        <begin position="57"/>
        <end position="170"/>
    </location>
</feature>
<gene>
    <name evidence="8 10" type="primary">pal</name>
</gene>
<keyword evidence="5 8" id="KW-0998">Cell outer membrane</keyword>
<protein>
    <recommendedName>
        <fullName evidence="8">Peptidoglycan-associated lipoprotein</fullName>
        <shortName evidence="8">PAL</shortName>
    </recommendedName>
</protein>
<evidence type="ECO:0000313" key="11">
    <source>
        <dbReference type="Proteomes" id="UP000000562"/>
    </source>
</evidence>
<dbReference type="OrthoDB" id="9809164at2"/>
<dbReference type="InterPro" id="IPR006664">
    <property type="entry name" value="OMP_bac"/>
</dbReference>
<comment type="subunit">
    <text evidence="8">The Tol-Pal system is composed of five core proteins: the inner membrane proteins TolA, TolQ and TolR, the periplasmic protein TolB and the outer membrane protein Pal. They form a network linking the inner and outer membranes and the peptidoglycan layer.</text>
</comment>
<comment type="similarity">
    <text evidence="8">Belongs to the Pal lipoprotein family.</text>
</comment>
<dbReference type="EMBL" id="BA000021">
    <property type="protein sequence ID" value="BAC24557.1"/>
    <property type="molecule type" value="Genomic_DNA"/>
</dbReference>
<dbReference type="PROSITE" id="PS51123">
    <property type="entry name" value="OMPA_2"/>
    <property type="match status" value="1"/>
</dbReference>
<dbReference type="SUPFAM" id="SSF103088">
    <property type="entry name" value="OmpA-like"/>
    <property type="match status" value="1"/>
</dbReference>
<dbReference type="PROSITE" id="PS01068">
    <property type="entry name" value="OMPA_1"/>
    <property type="match status" value="1"/>
</dbReference>
<dbReference type="InterPro" id="IPR006690">
    <property type="entry name" value="OMPA-like_CS"/>
</dbReference>
<dbReference type="PANTHER" id="PTHR30329:SF21">
    <property type="entry name" value="LIPOPROTEIN YIAD-RELATED"/>
    <property type="match status" value="1"/>
</dbReference>
<evidence type="ECO:0000256" key="7">
    <source>
        <dbReference type="ARBA" id="ARBA00023306"/>
    </source>
</evidence>
<dbReference type="NCBIfam" id="TIGR02802">
    <property type="entry name" value="Pal_lipo"/>
    <property type="match status" value="1"/>
</dbReference>
<dbReference type="KEGG" id="wbr:pal"/>
<evidence type="ECO:0000256" key="8">
    <source>
        <dbReference type="HAMAP-Rule" id="MF_02204"/>
    </source>
</evidence>
<dbReference type="Gene3D" id="3.30.1330.60">
    <property type="entry name" value="OmpA-like domain"/>
    <property type="match status" value="1"/>
</dbReference>
<keyword evidence="11" id="KW-1185">Reference proteome</keyword>
<evidence type="ECO:0000259" key="9">
    <source>
        <dbReference type="PROSITE" id="PS51123"/>
    </source>
</evidence>
<keyword evidence="4 8" id="KW-0564">Palmitate</keyword>